<sequence length="162" mass="17360">MSRKTTFNLAFAFAIACAMAAPAFAEDEVNVSNGLTLDGAPLALHGFDPVALATLNTVAHGSATHAVLHDGVSYYFASEISAETFKADPARYLPQYGGFCAFAVALGKKLDGDPRFADIMDGKLYLFVNQAVYEKYKADREGTITKAEEMWPTIEHAAVGSL</sequence>
<evidence type="ECO:0000313" key="3">
    <source>
        <dbReference type="Proteomes" id="UP001191082"/>
    </source>
</evidence>
<evidence type="ECO:0000256" key="1">
    <source>
        <dbReference type="SAM" id="SignalP"/>
    </source>
</evidence>
<keyword evidence="1" id="KW-0732">Signal</keyword>
<organism evidence="2 3">
    <name type="scientific">Arenibacterium halophilum</name>
    <dbReference type="NCBI Taxonomy" id="2583821"/>
    <lineage>
        <taxon>Bacteria</taxon>
        <taxon>Pseudomonadati</taxon>
        <taxon>Pseudomonadota</taxon>
        <taxon>Alphaproteobacteria</taxon>
        <taxon>Rhodobacterales</taxon>
        <taxon>Paracoccaceae</taxon>
        <taxon>Arenibacterium</taxon>
    </lineage>
</organism>
<dbReference type="PROSITE" id="PS51257">
    <property type="entry name" value="PROKAR_LIPOPROTEIN"/>
    <property type="match status" value="1"/>
</dbReference>
<accession>A0ABY2XG13</accession>
<proteinExistence type="predicted"/>
<evidence type="ECO:0000313" key="2">
    <source>
        <dbReference type="EMBL" id="TMV15330.1"/>
    </source>
</evidence>
<reference evidence="2 3" key="1">
    <citation type="submission" date="2019-05" db="EMBL/GenBank/DDBJ databases">
        <title>Marivita sp. nov. isolated from sea sediment.</title>
        <authorList>
            <person name="Kim W."/>
        </authorList>
    </citation>
    <scope>NUCLEOTIDE SEQUENCE [LARGE SCALE GENOMIC DNA]</scope>
    <source>
        <strain evidence="2 3">CAU 1492</strain>
    </source>
</reference>
<feature type="chain" id="PRO_5045188574" description="YHS domain-containing protein" evidence="1">
    <location>
        <begin position="26"/>
        <end position="162"/>
    </location>
</feature>
<dbReference type="EMBL" id="VCPC01000001">
    <property type="protein sequence ID" value="TMV15330.1"/>
    <property type="molecule type" value="Genomic_DNA"/>
</dbReference>
<dbReference type="RefSeq" id="WP_138862677.1">
    <property type="nucleotide sequence ID" value="NZ_VCPC01000001.1"/>
</dbReference>
<name>A0ABY2XG13_9RHOB</name>
<feature type="signal peptide" evidence="1">
    <location>
        <begin position="1"/>
        <end position="25"/>
    </location>
</feature>
<comment type="caution">
    <text evidence="2">The sequence shown here is derived from an EMBL/GenBank/DDBJ whole genome shotgun (WGS) entry which is preliminary data.</text>
</comment>
<keyword evidence="3" id="KW-1185">Reference proteome</keyword>
<evidence type="ECO:0008006" key="4">
    <source>
        <dbReference type="Google" id="ProtNLM"/>
    </source>
</evidence>
<dbReference type="NCBIfam" id="NF041384">
    <property type="entry name" value="YHS_seleno_dom"/>
    <property type="match status" value="1"/>
</dbReference>
<dbReference type="Proteomes" id="UP001191082">
    <property type="component" value="Unassembled WGS sequence"/>
</dbReference>
<gene>
    <name evidence="2" type="ORF">FGK64_05060</name>
</gene>
<protein>
    <recommendedName>
        <fullName evidence="4">YHS domain-containing protein</fullName>
    </recommendedName>
</protein>